<evidence type="ECO:0000256" key="1">
    <source>
        <dbReference type="SAM" id="SignalP"/>
    </source>
</evidence>
<comment type="caution">
    <text evidence="2">The sequence shown here is derived from an EMBL/GenBank/DDBJ whole genome shotgun (WGS) entry which is preliminary data.</text>
</comment>
<dbReference type="Proteomes" id="UP001431019">
    <property type="component" value="Unassembled WGS sequence"/>
</dbReference>
<sequence>MLKLLSVLALAATLSGCVVAPPYGYAPAPAPVYGYAPGYYAAPAVDVGVGIGFGGGHGWHR</sequence>
<evidence type="ECO:0000313" key="2">
    <source>
        <dbReference type="EMBL" id="MCC8397662.1"/>
    </source>
</evidence>
<dbReference type="PROSITE" id="PS51257">
    <property type="entry name" value="PROKAR_LIPOPROTEIN"/>
    <property type="match status" value="1"/>
</dbReference>
<keyword evidence="1" id="KW-0732">Signal</keyword>
<proteinExistence type="predicted"/>
<feature type="signal peptide" evidence="1">
    <location>
        <begin position="1"/>
        <end position="20"/>
    </location>
</feature>
<keyword evidence="3" id="KW-1185">Reference proteome</keyword>
<organism evidence="2 3">
    <name type="scientific">Paraburkholderia sejongensis</name>
    <dbReference type="NCBI Taxonomy" id="2886946"/>
    <lineage>
        <taxon>Bacteria</taxon>
        <taxon>Pseudomonadati</taxon>
        <taxon>Pseudomonadota</taxon>
        <taxon>Betaproteobacteria</taxon>
        <taxon>Burkholderiales</taxon>
        <taxon>Burkholderiaceae</taxon>
        <taxon>Paraburkholderia</taxon>
    </lineage>
</organism>
<reference evidence="2 3" key="1">
    <citation type="submission" date="2021-11" db="EMBL/GenBank/DDBJ databases">
        <authorList>
            <person name="Oh E.-T."/>
            <person name="Kim S.-B."/>
        </authorList>
    </citation>
    <scope>NUCLEOTIDE SEQUENCE [LARGE SCALE GENOMIC DNA]</scope>
    <source>
        <strain evidence="2 3">MMS20-SJTR3</strain>
    </source>
</reference>
<dbReference type="EMBL" id="JAJITD010000039">
    <property type="protein sequence ID" value="MCC8397662.1"/>
    <property type="molecule type" value="Genomic_DNA"/>
</dbReference>
<evidence type="ECO:0000313" key="3">
    <source>
        <dbReference type="Proteomes" id="UP001431019"/>
    </source>
</evidence>
<name>A0ABS8K673_9BURK</name>
<evidence type="ECO:0008006" key="4">
    <source>
        <dbReference type="Google" id="ProtNLM"/>
    </source>
</evidence>
<protein>
    <recommendedName>
        <fullName evidence="4">Lipoprotein</fullName>
    </recommendedName>
</protein>
<gene>
    <name evidence="2" type="ORF">LJ656_34560</name>
</gene>
<accession>A0ABS8K673</accession>
<dbReference type="RefSeq" id="WP_230513912.1">
    <property type="nucleotide sequence ID" value="NZ_JAJITD010000039.1"/>
</dbReference>
<feature type="chain" id="PRO_5045365406" description="Lipoprotein" evidence="1">
    <location>
        <begin position="21"/>
        <end position="61"/>
    </location>
</feature>